<comment type="caution">
    <text evidence="4">The sequence shown here is derived from an EMBL/GenBank/DDBJ whole genome shotgun (WGS) entry which is preliminary data.</text>
</comment>
<keyword evidence="2" id="KW-1133">Transmembrane helix</keyword>
<keyword evidence="5" id="KW-1185">Reference proteome</keyword>
<reference evidence="4" key="1">
    <citation type="submission" date="2021-01" db="EMBL/GenBank/DDBJ databases">
        <title>Modified the classification status of verrucomicrobia.</title>
        <authorList>
            <person name="Feng X."/>
        </authorList>
    </citation>
    <scope>NUCLEOTIDE SEQUENCE</scope>
    <source>
        <strain evidence="4">KCTC 12986</strain>
    </source>
</reference>
<dbReference type="AlphaFoldDB" id="A0A934RRH7"/>
<keyword evidence="3" id="KW-0732">Signal</keyword>
<name>A0A934RRH7_9BACT</name>
<evidence type="ECO:0000256" key="3">
    <source>
        <dbReference type="SAM" id="SignalP"/>
    </source>
</evidence>
<accession>A0A934RRH7</accession>
<proteinExistence type="predicted"/>
<dbReference type="Proteomes" id="UP000604083">
    <property type="component" value="Unassembled WGS sequence"/>
</dbReference>
<evidence type="ECO:0000256" key="2">
    <source>
        <dbReference type="SAM" id="Phobius"/>
    </source>
</evidence>
<keyword evidence="2" id="KW-0472">Membrane</keyword>
<evidence type="ECO:0000256" key="1">
    <source>
        <dbReference type="SAM" id="MobiDB-lite"/>
    </source>
</evidence>
<protein>
    <submittedName>
        <fullName evidence="4">Uncharacterized protein</fullName>
    </submittedName>
</protein>
<feature type="chain" id="PRO_5037886927" evidence="3">
    <location>
        <begin position="21"/>
        <end position="451"/>
    </location>
</feature>
<dbReference type="RefSeq" id="WP_200390629.1">
    <property type="nucleotide sequence ID" value="NZ_JAENIO010000006.1"/>
</dbReference>
<evidence type="ECO:0000313" key="4">
    <source>
        <dbReference type="EMBL" id="MBK1833196.1"/>
    </source>
</evidence>
<sequence length="451" mass="49922">MRVLLASFLLASLSQLPLFAQAPGEPEFSQRYLRVAMQIDEEAVPSNLLLELPHADWQRPFAQLNPDDGTDAQRLFAGLVQAMAEGDTESLVASHNRQGPDGTPSRELAALFIQGFADSWDSMQVTGLYDLGTEVDVAWEIEVEDTRFRRITRISKKRADLQAGQFWLEEMEPVQLTALQNVLAEAEQLLLEERSEPVPAAEALALAYRREIPLVDGFWRFDGQAGSWDAFAKDKPADIFDHPAAEAFWRAQQDLTSGEATRYAAHFTPLSAQKLIAWARSLPAGGYADYVRDMQAMGCHVVFLLKADPVFLVFYETSDGQVRTQTVYREPESGDYKLASFYMEGIFDSLLKDENFFFGPVLLPLFRGELAGPAPLPATAEDEEPDSANAPAQAARAGESGFIEPLPESEEDQTKEQADPSSPSPLVPVLIGLLLLAFLIILSLLLKKSKQ</sequence>
<feature type="signal peptide" evidence="3">
    <location>
        <begin position="1"/>
        <end position="20"/>
    </location>
</feature>
<dbReference type="EMBL" id="JAENIO010000006">
    <property type="protein sequence ID" value="MBK1833196.1"/>
    <property type="molecule type" value="Genomic_DNA"/>
</dbReference>
<feature type="region of interest" description="Disordered" evidence="1">
    <location>
        <begin position="374"/>
        <end position="423"/>
    </location>
</feature>
<organism evidence="4 5">
    <name type="scientific">Roseibacillus ishigakijimensis</name>
    <dbReference type="NCBI Taxonomy" id="454146"/>
    <lineage>
        <taxon>Bacteria</taxon>
        <taxon>Pseudomonadati</taxon>
        <taxon>Verrucomicrobiota</taxon>
        <taxon>Verrucomicrobiia</taxon>
        <taxon>Verrucomicrobiales</taxon>
        <taxon>Verrucomicrobiaceae</taxon>
        <taxon>Roseibacillus</taxon>
    </lineage>
</organism>
<feature type="transmembrane region" description="Helical" evidence="2">
    <location>
        <begin position="426"/>
        <end position="446"/>
    </location>
</feature>
<gene>
    <name evidence="4" type="ORF">JIN78_03910</name>
</gene>
<keyword evidence="2" id="KW-0812">Transmembrane</keyword>
<evidence type="ECO:0000313" key="5">
    <source>
        <dbReference type="Proteomes" id="UP000604083"/>
    </source>
</evidence>